<accession>A0A2P2J1R2</accession>
<evidence type="ECO:0000313" key="1">
    <source>
        <dbReference type="EMBL" id="MBW87415.1"/>
    </source>
</evidence>
<organism evidence="1">
    <name type="scientific">Rhizophora mucronata</name>
    <name type="common">Asiatic mangrove</name>
    <dbReference type="NCBI Taxonomy" id="61149"/>
    <lineage>
        <taxon>Eukaryota</taxon>
        <taxon>Viridiplantae</taxon>
        <taxon>Streptophyta</taxon>
        <taxon>Embryophyta</taxon>
        <taxon>Tracheophyta</taxon>
        <taxon>Spermatophyta</taxon>
        <taxon>Magnoliopsida</taxon>
        <taxon>eudicotyledons</taxon>
        <taxon>Gunneridae</taxon>
        <taxon>Pentapetalae</taxon>
        <taxon>rosids</taxon>
        <taxon>fabids</taxon>
        <taxon>Malpighiales</taxon>
        <taxon>Rhizophoraceae</taxon>
        <taxon>Rhizophora</taxon>
    </lineage>
</organism>
<dbReference type="AlphaFoldDB" id="A0A2P2J1R2"/>
<protein>
    <submittedName>
        <fullName evidence="1">Uncharacterized protein</fullName>
    </submittedName>
</protein>
<dbReference type="EMBL" id="GGEC01006932">
    <property type="protein sequence ID" value="MBW87415.1"/>
    <property type="molecule type" value="Transcribed_RNA"/>
</dbReference>
<name>A0A2P2J1R2_RHIMU</name>
<reference evidence="1" key="1">
    <citation type="submission" date="2018-02" db="EMBL/GenBank/DDBJ databases">
        <title>Rhizophora mucronata_Transcriptome.</title>
        <authorList>
            <person name="Meera S.P."/>
            <person name="Sreeshan A."/>
            <person name="Augustine A."/>
        </authorList>
    </citation>
    <scope>NUCLEOTIDE SEQUENCE</scope>
    <source>
        <tissue evidence="1">Leaf</tissue>
    </source>
</reference>
<proteinExistence type="predicted"/>
<sequence length="31" mass="3192">MIAVGIMEIFPSQVGVISLSVSTSLAELVSL</sequence>